<dbReference type="SMART" id="SM01204">
    <property type="entry name" value="FIST_C"/>
    <property type="match status" value="1"/>
</dbReference>
<reference evidence="3" key="1">
    <citation type="submission" date="2020-10" db="EMBL/GenBank/DDBJ databases">
        <title>Connecting structure to function with the recovery of over 1000 high-quality activated sludge metagenome-assembled genomes encoding full-length rRNA genes using long-read sequencing.</title>
        <authorList>
            <person name="Singleton C.M."/>
            <person name="Petriglieri F."/>
            <person name="Kristensen J.M."/>
            <person name="Kirkegaard R.H."/>
            <person name="Michaelsen T.Y."/>
            <person name="Andersen M.H."/>
            <person name="Karst S.M."/>
            <person name="Dueholm M.S."/>
            <person name="Nielsen P.H."/>
            <person name="Albertsen M."/>
        </authorList>
    </citation>
    <scope>NUCLEOTIDE SEQUENCE</scope>
    <source>
        <strain evidence="3">Bjer_18-Q3-R1-45_BAT3C.347</strain>
    </source>
</reference>
<dbReference type="AlphaFoldDB" id="A0A9D7E7W9"/>
<dbReference type="Proteomes" id="UP000807785">
    <property type="component" value="Unassembled WGS sequence"/>
</dbReference>
<sequence length="362" mass="37833">MPVAVATALIRGIDPLPELAATAVSLALERARLAHPHSVLLFLTGEFARNAHAALAAASRAANCLNVWGCTAPGVLTEEDWSIDQPAACAMVIGAGIALGPPGDGPAAQLSLAVPNAASGAWLDGPGQRYGLISTDAGAQQPGRIWAHGKTLAEGHAGASFAGATTAVGVARGIRALTQAQVVDAADGYDVQRIGNQPALNSLLRALPPDLREEARLPFNQLFVGEVTEAGDDAIARGRFRVLPLISANHDDRSVTLGQRLQAGARLFWCMRSPLGAEEDMRRMLDLLSADLAAPPDLGVMFSCMGRGPYFYGGEDRDLDIVRHSYPEMPLIGAYGAGQIAPLYEGNALIQNSALLALIKAD</sequence>
<feature type="domain" description="FIST" evidence="1">
    <location>
        <begin position="35"/>
        <end position="198"/>
    </location>
</feature>
<dbReference type="InterPro" id="IPR019494">
    <property type="entry name" value="FIST_C"/>
</dbReference>
<dbReference type="EMBL" id="JADJEV010000004">
    <property type="protein sequence ID" value="MBK6974465.1"/>
    <property type="molecule type" value="Genomic_DNA"/>
</dbReference>
<dbReference type="SMART" id="SM00897">
    <property type="entry name" value="FIST"/>
    <property type="match status" value="1"/>
</dbReference>
<accession>A0A9D7E7W9</accession>
<dbReference type="PANTHER" id="PTHR14939:SF5">
    <property type="entry name" value="F-BOX ONLY PROTEIN 22"/>
    <property type="match status" value="1"/>
</dbReference>
<protein>
    <submittedName>
        <fullName evidence="3">FIST C-terminal domain-containing protein</fullName>
    </submittedName>
</protein>
<dbReference type="Pfam" id="PF10442">
    <property type="entry name" value="FIST_C"/>
    <property type="match status" value="1"/>
</dbReference>
<dbReference type="GO" id="GO:0032436">
    <property type="term" value="P:positive regulation of proteasomal ubiquitin-dependent protein catabolic process"/>
    <property type="evidence" value="ECO:0007669"/>
    <property type="project" value="TreeGrafter"/>
</dbReference>
<comment type="caution">
    <text evidence="3">The sequence shown here is derived from an EMBL/GenBank/DDBJ whole genome shotgun (WGS) entry which is preliminary data.</text>
</comment>
<dbReference type="InterPro" id="IPR013702">
    <property type="entry name" value="FIST_domain_N"/>
</dbReference>
<gene>
    <name evidence="3" type="ORF">IPH26_16465</name>
</gene>
<name>A0A9D7E7W9_9PROT</name>
<proteinExistence type="predicted"/>
<dbReference type="PANTHER" id="PTHR14939">
    <property type="entry name" value="F-BOX ONLY PROTEIN 22"/>
    <property type="match status" value="1"/>
</dbReference>
<evidence type="ECO:0000259" key="1">
    <source>
        <dbReference type="SMART" id="SM00897"/>
    </source>
</evidence>
<evidence type="ECO:0000313" key="4">
    <source>
        <dbReference type="Proteomes" id="UP000807785"/>
    </source>
</evidence>
<feature type="domain" description="FIST C-domain" evidence="2">
    <location>
        <begin position="199"/>
        <end position="343"/>
    </location>
</feature>
<evidence type="ECO:0000259" key="2">
    <source>
        <dbReference type="SMART" id="SM01204"/>
    </source>
</evidence>
<evidence type="ECO:0000313" key="3">
    <source>
        <dbReference type="EMBL" id="MBK6974465.1"/>
    </source>
</evidence>
<organism evidence="3 4">
    <name type="scientific">Candidatus Methylophosphatis roskildensis</name>
    <dbReference type="NCBI Taxonomy" id="2899263"/>
    <lineage>
        <taxon>Bacteria</taxon>
        <taxon>Pseudomonadati</taxon>
        <taxon>Pseudomonadota</taxon>
        <taxon>Betaproteobacteria</taxon>
        <taxon>Nitrosomonadales</taxon>
        <taxon>Sterolibacteriaceae</taxon>
        <taxon>Candidatus Methylophosphatis</taxon>
    </lineage>
</organism>
<dbReference type="GO" id="GO:0000209">
    <property type="term" value="P:protein polyubiquitination"/>
    <property type="evidence" value="ECO:0007669"/>
    <property type="project" value="TreeGrafter"/>
</dbReference>